<feature type="compositionally biased region" description="Low complexity" evidence="10">
    <location>
        <begin position="228"/>
        <end position="238"/>
    </location>
</feature>
<keyword evidence="6 11" id="KW-0732">Signal</keyword>
<feature type="domain" description="CFEM" evidence="12">
    <location>
        <begin position="1"/>
        <end position="128"/>
    </location>
</feature>
<keyword evidence="5" id="KW-0472">Membrane</keyword>
<reference evidence="13 14" key="1">
    <citation type="submission" date="2023-01" db="EMBL/GenBank/DDBJ databases">
        <title>Analysis of 21 Apiospora genomes using comparative genomics revels a genus with tremendous synthesis potential of carbohydrate active enzymes and secondary metabolites.</title>
        <authorList>
            <person name="Sorensen T."/>
        </authorList>
    </citation>
    <scope>NUCLEOTIDE SEQUENCE [LARGE SCALE GENOMIC DNA]</scope>
    <source>
        <strain evidence="13 14">CBS 24483</strain>
    </source>
</reference>
<dbReference type="RefSeq" id="XP_066694055.1">
    <property type="nucleotide sequence ID" value="XM_066849912.1"/>
</dbReference>
<evidence type="ECO:0000313" key="14">
    <source>
        <dbReference type="Proteomes" id="UP001391051"/>
    </source>
</evidence>
<feature type="compositionally biased region" description="Low complexity" evidence="10">
    <location>
        <begin position="108"/>
        <end position="129"/>
    </location>
</feature>
<feature type="signal peptide" evidence="11">
    <location>
        <begin position="1"/>
        <end position="19"/>
    </location>
</feature>
<feature type="compositionally biased region" description="Basic and acidic residues" evidence="10">
    <location>
        <begin position="170"/>
        <end position="193"/>
    </location>
</feature>
<organism evidence="13 14">
    <name type="scientific">Apiospora aurea</name>
    <dbReference type="NCBI Taxonomy" id="335848"/>
    <lineage>
        <taxon>Eukaryota</taxon>
        <taxon>Fungi</taxon>
        <taxon>Dikarya</taxon>
        <taxon>Ascomycota</taxon>
        <taxon>Pezizomycotina</taxon>
        <taxon>Sordariomycetes</taxon>
        <taxon>Xylariomycetidae</taxon>
        <taxon>Amphisphaeriales</taxon>
        <taxon>Apiosporaceae</taxon>
        <taxon>Apiospora</taxon>
    </lineage>
</organism>
<proteinExistence type="inferred from homology"/>
<evidence type="ECO:0000256" key="11">
    <source>
        <dbReference type="SAM" id="SignalP"/>
    </source>
</evidence>
<evidence type="ECO:0000256" key="2">
    <source>
        <dbReference type="ARBA" id="ARBA00004613"/>
    </source>
</evidence>
<accession>A0ABR1PWM4</accession>
<dbReference type="EMBL" id="JAQQWE010000009">
    <property type="protein sequence ID" value="KAK7941303.1"/>
    <property type="molecule type" value="Genomic_DNA"/>
</dbReference>
<keyword evidence="5" id="KW-0336">GPI-anchor</keyword>
<keyword evidence="14" id="KW-1185">Reference proteome</keyword>
<dbReference type="PROSITE" id="PS52012">
    <property type="entry name" value="CFEM"/>
    <property type="match status" value="1"/>
</dbReference>
<evidence type="ECO:0000256" key="9">
    <source>
        <dbReference type="PROSITE-ProRule" id="PRU01356"/>
    </source>
</evidence>
<protein>
    <recommendedName>
        <fullName evidence="12">CFEM domain-containing protein</fullName>
    </recommendedName>
</protein>
<dbReference type="GeneID" id="92082974"/>
<keyword evidence="5" id="KW-0325">Glycoprotein</keyword>
<evidence type="ECO:0000256" key="3">
    <source>
        <dbReference type="ARBA" id="ARBA00010031"/>
    </source>
</evidence>
<comment type="caution">
    <text evidence="9">Lacks conserved residue(s) required for the propagation of feature annotation.</text>
</comment>
<keyword evidence="4" id="KW-0964">Secreted</keyword>
<feature type="region of interest" description="Disordered" evidence="10">
    <location>
        <begin position="108"/>
        <end position="238"/>
    </location>
</feature>
<dbReference type="Proteomes" id="UP001391051">
    <property type="component" value="Unassembled WGS sequence"/>
</dbReference>
<comment type="similarity">
    <text evidence="3">Belongs to the RBT5 family.</text>
</comment>
<evidence type="ECO:0000256" key="5">
    <source>
        <dbReference type="ARBA" id="ARBA00022622"/>
    </source>
</evidence>
<evidence type="ECO:0000256" key="8">
    <source>
        <dbReference type="ARBA" id="ARBA00023288"/>
    </source>
</evidence>
<evidence type="ECO:0000256" key="6">
    <source>
        <dbReference type="ARBA" id="ARBA00022729"/>
    </source>
</evidence>
<gene>
    <name evidence="13" type="ORF">PG986_013690</name>
</gene>
<dbReference type="InterPro" id="IPR008427">
    <property type="entry name" value="Extracellular_membr_CFEM_dom"/>
</dbReference>
<keyword evidence="7" id="KW-1015">Disulfide bond</keyword>
<name>A0ABR1PWM4_9PEZI</name>
<comment type="caution">
    <text evidence="13">The sequence shown here is derived from an EMBL/GenBank/DDBJ whole genome shotgun (WGS) entry which is preliminary data.</text>
</comment>
<evidence type="ECO:0000256" key="1">
    <source>
        <dbReference type="ARBA" id="ARBA00004589"/>
    </source>
</evidence>
<feature type="chain" id="PRO_5047363834" description="CFEM domain-containing protein" evidence="11">
    <location>
        <begin position="20"/>
        <end position="238"/>
    </location>
</feature>
<sequence>MHFNAAFIALLAAAAGVNASTLEDRNLGPPQCAELCFKKAIESSQCQNQKHYIRTLWLKKANWECLCKDQQFHGSVVPCIEQRCKKPKDLQLVNGFLGKSCGYSVQSSSGYQQPTQQPQPYEQPSSKSQYKARNYNPQPYQAPKDEYKSEAPKEQYQPKKQESYQQPKEYAPKKPEHYEQPAKGEYKPVEQPKQKYKPVKGPESYQAPKKQEGYQPKQGEYKPKKQDQYQQQAPKKNY</sequence>
<dbReference type="Pfam" id="PF05730">
    <property type="entry name" value="CFEM"/>
    <property type="match status" value="1"/>
</dbReference>
<feature type="compositionally biased region" description="Basic and acidic residues" evidence="10">
    <location>
        <begin position="143"/>
        <end position="162"/>
    </location>
</feature>
<keyword evidence="8" id="KW-0449">Lipoprotein</keyword>
<evidence type="ECO:0000259" key="12">
    <source>
        <dbReference type="PROSITE" id="PS52012"/>
    </source>
</evidence>
<evidence type="ECO:0000256" key="4">
    <source>
        <dbReference type="ARBA" id="ARBA00022525"/>
    </source>
</evidence>
<comment type="subcellular location">
    <subcellularLocation>
        <location evidence="1">Membrane</location>
        <topology evidence="1">Lipid-anchor</topology>
        <topology evidence="1">GPI-anchor</topology>
    </subcellularLocation>
    <subcellularLocation>
        <location evidence="2">Secreted</location>
    </subcellularLocation>
</comment>
<evidence type="ECO:0000256" key="10">
    <source>
        <dbReference type="SAM" id="MobiDB-lite"/>
    </source>
</evidence>
<evidence type="ECO:0000313" key="13">
    <source>
        <dbReference type="EMBL" id="KAK7941303.1"/>
    </source>
</evidence>
<evidence type="ECO:0000256" key="7">
    <source>
        <dbReference type="ARBA" id="ARBA00023157"/>
    </source>
</evidence>